<protein>
    <recommendedName>
        <fullName evidence="6">Cytochrome</fullName>
    </recommendedName>
</protein>
<evidence type="ECO:0000256" key="1">
    <source>
        <dbReference type="ARBA" id="ARBA00010617"/>
    </source>
</evidence>
<dbReference type="PANTHER" id="PTHR46696">
    <property type="entry name" value="P450, PUTATIVE (EUROFUNG)-RELATED"/>
    <property type="match status" value="1"/>
</dbReference>
<proteinExistence type="inferred from homology"/>
<dbReference type="Proteomes" id="UP000053024">
    <property type="component" value="Unassembled WGS sequence"/>
</dbReference>
<reference evidence="4 5" key="1">
    <citation type="submission" date="2015-10" db="EMBL/GenBank/DDBJ databases">
        <title>Draft genome sequence of Streptomyces bungoensis DSM 41781, type strain for the species Streptomyces bungoensis.</title>
        <authorList>
            <person name="Ruckert C."/>
            <person name="Winkler A."/>
            <person name="Kalinowski J."/>
            <person name="Kampfer P."/>
            <person name="Glaeser S."/>
        </authorList>
    </citation>
    <scope>NUCLEOTIDE SEQUENCE [LARGE SCALE GENOMIC DNA]</scope>
    <source>
        <strain evidence="4 5">DSM 41781</strain>
    </source>
</reference>
<dbReference type="GO" id="GO:0016705">
    <property type="term" value="F:oxidoreductase activity, acting on paired donors, with incorporation or reduction of molecular oxygen"/>
    <property type="evidence" value="ECO:0007669"/>
    <property type="project" value="InterPro"/>
</dbReference>
<keyword evidence="2" id="KW-0503">Monooxygenase</keyword>
<keyword evidence="2" id="KW-0560">Oxidoreductase</keyword>
<dbReference type="PRINTS" id="PR00359">
    <property type="entry name" value="BP450"/>
</dbReference>
<gene>
    <name evidence="4" type="ORF">AQJ66_16275</name>
</gene>
<evidence type="ECO:0000313" key="5">
    <source>
        <dbReference type="Proteomes" id="UP000053024"/>
    </source>
</evidence>
<keyword evidence="5" id="KW-1185">Reference proteome</keyword>
<keyword evidence="2" id="KW-0349">Heme</keyword>
<dbReference type="EMBL" id="LMWX01000024">
    <property type="protein sequence ID" value="KUN84092.1"/>
    <property type="molecule type" value="Genomic_DNA"/>
</dbReference>
<comment type="caution">
    <text evidence="4">The sequence shown here is derived from an EMBL/GenBank/DDBJ whole genome shotgun (WGS) entry which is preliminary data.</text>
</comment>
<sequence>MRAAPTAGFPALTELDGAGWTRLLRWLADARQDTPVLELAGMHHVFRADDVRTVLSDSESFSSDRSRLMPPTAQLGRGNLTMMDPPDHTRVRRIVNQAFTPASVKGLTRAIDEIAGELVAGFAPERFDLVRDLAYPLPIRVIARFLGLPEEQHDRFRTWSIGFSRGDAAEMDAMHRYLADVAAARRARPVGDLMSRLATAEVGGVPATVDEIASLSGLILLAGHVTTTSLIAAAVHELCVSPPLDARVREHDRVGDLVLEALRTRPAFAQVTRIAARDATLSGGTVPAGALVSAWILSANHDPGLNPDPERFLLDRPTRRHLSFGHGVHYCLGAPLAQLEAVAAVRAVLGRFSRLAVCAPVEFHPLPTLSIRRLVLTGQAYDS</sequence>
<dbReference type="AlphaFoldDB" id="A0A101T1K1"/>
<dbReference type="SUPFAM" id="SSF48264">
    <property type="entry name" value="Cytochrome P450"/>
    <property type="match status" value="1"/>
</dbReference>
<dbReference type="PROSITE" id="PS00086">
    <property type="entry name" value="CYTOCHROME_P450"/>
    <property type="match status" value="1"/>
</dbReference>
<evidence type="ECO:0000313" key="4">
    <source>
        <dbReference type="EMBL" id="KUN84092.1"/>
    </source>
</evidence>
<dbReference type="RefSeq" id="WP_061921816.1">
    <property type="nucleotide sequence ID" value="NZ_KQ948857.1"/>
</dbReference>
<dbReference type="Pfam" id="PF00067">
    <property type="entry name" value="p450"/>
    <property type="match status" value="1"/>
</dbReference>
<dbReference type="InterPro" id="IPR002397">
    <property type="entry name" value="Cyt_P450_B"/>
</dbReference>
<dbReference type="InterPro" id="IPR017972">
    <property type="entry name" value="Cyt_P450_CS"/>
</dbReference>
<dbReference type="InterPro" id="IPR001128">
    <property type="entry name" value="Cyt_P450"/>
</dbReference>
<dbReference type="GO" id="GO:0005506">
    <property type="term" value="F:iron ion binding"/>
    <property type="evidence" value="ECO:0007669"/>
    <property type="project" value="InterPro"/>
</dbReference>
<organism evidence="4 5">
    <name type="scientific">Streptomyces bungoensis</name>
    <dbReference type="NCBI Taxonomy" id="285568"/>
    <lineage>
        <taxon>Bacteria</taxon>
        <taxon>Bacillati</taxon>
        <taxon>Actinomycetota</taxon>
        <taxon>Actinomycetes</taxon>
        <taxon>Kitasatosporales</taxon>
        <taxon>Streptomycetaceae</taxon>
        <taxon>Streptomyces</taxon>
    </lineage>
</organism>
<evidence type="ECO:0000256" key="3">
    <source>
        <dbReference type="SAM" id="MobiDB-lite"/>
    </source>
</evidence>
<name>A0A101T1K1_9ACTN</name>
<feature type="region of interest" description="Disordered" evidence="3">
    <location>
        <begin position="62"/>
        <end position="81"/>
    </location>
</feature>
<dbReference type="Gene3D" id="1.10.630.10">
    <property type="entry name" value="Cytochrome P450"/>
    <property type="match status" value="1"/>
</dbReference>
<dbReference type="GO" id="GO:0004497">
    <property type="term" value="F:monooxygenase activity"/>
    <property type="evidence" value="ECO:0007669"/>
    <property type="project" value="UniProtKB-KW"/>
</dbReference>
<dbReference type="GO" id="GO:0020037">
    <property type="term" value="F:heme binding"/>
    <property type="evidence" value="ECO:0007669"/>
    <property type="project" value="InterPro"/>
</dbReference>
<dbReference type="STRING" id="285568.AQJ66_16275"/>
<dbReference type="OrthoDB" id="4133219at2"/>
<comment type="similarity">
    <text evidence="1 2">Belongs to the cytochrome P450 family.</text>
</comment>
<evidence type="ECO:0000256" key="2">
    <source>
        <dbReference type="RuleBase" id="RU000461"/>
    </source>
</evidence>
<keyword evidence="2" id="KW-0479">Metal-binding</keyword>
<dbReference type="PANTHER" id="PTHR46696:SF1">
    <property type="entry name" value="CYTOCHROME P450 YJIB-RELATED"/>
    <property type="match status" value="1"/>
</dbReference>
<accession>A0A101T1K1</accession>
<keyword evidence="2" id="KW-0408">Iron</keyword>
<evidence type="ECO:0008006" key="6">
    <source>
        <dbReference type="Google" id="ProtNLM"/>
    </source>
</evidence>
<dbReference type="InterPro" id="IPR036396">
    <property type="entry name" value="Cyt_P450_sf"/>
</dbReference>